<comment type="caution">
    <text evidence="1">The sequence shown here is derived from an EMBL/GenBank/DDBJ whole genome shotgun (WGS) entry which is preliminary data.</text>
</comment>
<reference evidence="1 2" key="1">
    <citation type="submission" date="2019-12" db="EMBL/GenBank/DDBJ databases">
        <title>Spirosoma sp. HMF4905 genome sequencing and assembly.</title>
        <authorList>
            <person name="Kang H."/>
            <person name="Cha I."/>
            <person name="Kim H."/>
            <person name="Joh K."/>
        </authorList>
    </citation>
    <scope>NUCLEOTIDE SEQUENCE [LARGE SCALE GENOMIC DNA]</scope>
    <source>
        <strain evidence="1 2">HMF4905</strain>
    </source>
</reference>
<sequence>MAITQRLDWHVKIRDVLNILIYSDIFQYPLTRKEIFERGKLDDNELDICLSALLHEERIFLIDGYYSLRNDPTLITLRSERNVRANNYIKKARVIAKVLARFPFIRAVFLSGSISKNCVDKKGDVDFFIITESKRLWLAQFFCSMFKRTILLNRTKYFCYNYIIDNKHLLIDERSIYTAFEIKTLIPLLGYDYYKRMLNENSWASIFFPKYPVSPDNDVIRRQSKVQKILEYLLNNSLGEYIDNWLLNYSLRKRKKRLASKFFENPVYYTNLQRHVAKSHTNDHYPNIIKEYHQKTQRY</sequence>
<gene>
    <name evidence="1" type="ORF">GO755_12835</name>
</gene>
<protein>
    <recommendedName>
        <fullName evidence="3">Polymerase nucleotidyl transferase domain-containing protein</fullName>
    </recommendedName>
</protein>
<evidence type="ECO:0000313" key="1">
    <source>
        <dbReference type="EMBL" id="MVM30920.1"/>
    </source>
</evidence>
<keyword evidence="2" id="KW-1185">Reference proteome</keyword>
<dbReference type="EMBL" id="WPIN01000004">
    <property type="protein sequence ID" value="MVM30920.1"/>
    <property type="molecule type" value="Genomic_DNA"/>
</dbReference>
<evidence type="ECO:0000313" key="2">
    <source>
        <dbReference type="Proteomes" id="UP000436006"/>
    </source>
</evidence>
<organism evidence="1 2">
    <name type="scientific">Spirosoma arboris</name>
    <dbReference type="NCBI Taxonomy" id="2682092"/>
    <lineage>
        <taxon>Bacteria</taxon>
        <taxon>Pseudomonadati</taxon>
        <taxon>Bacteroidota</taxon>
        <taxon>Cytophagia</taxon>
        <taxon>Cytophagales</taxon>
        <taxon>Cytophagaceae</taxon>
        <taxon>Spirosoma</taxon>
    </lineage>
</organism>
<accession>A0A7K1SAW9</accession>
<proteinExistence type="predicted"/>
<dbReference type="AlphaFoldDB" id="A0A7K1SAW9"/>
<dbReference type="RefSeq" id="WP_157585310.1">
    <property type="nucleotide sequence ID" value="NZ_WPIN01000004.1"/>
</dbReference>
<dbReference type="Proteomes" id="UP000436006">
    <property type="component" value="Unassembled WGS sequence"/>
</dbReference>
<name>A0A7K1SAW9_9BACT</name>
<evidence type="ECO:0008006" key="3">
    <source>
        <dbReference type="Google" id="ProtNLM"/>
    </source>
</evidence>